<feature type="domain" description="PilZ" evidence="1">
    <location>
        <begin position="32"/>
        <end position="112"/>
    </location>
</feature>
<reference evidence="2 3" key="1">
    <citation type="journal article" date="2018" name="Front. Microbiol.">
        <title>Hydrolytic Capabilities as a Key to Environmental Success: Chitinolytic and Cellulolytic Acidobacteria From Acidic Sub-arctic Soils and Boreal Peatlands.</title>
        <authorList>
            <person name="Belova S.E."/>
            <person name="Ravin N.V."/>
            <person name="Pankratov T.A."/>
            <person name="Rakitin A.L."/>
            <person name="Ivanova A.A."/>
            <person name="Beletsky A.V."/>
            <person name="Mardanov A.V."/>
            <person name="Sinninghe Damste J.S."/>
            <person name="Dedysh S.N."/>
        </authorList>
    </citation>
    <scope>NUCLEOTIDE SEQUENCE [LARGE SCALE GENOMIC DNA]</scope>
    <source>
        <strain evidence="2 3">SBC82</strain>
    </source>
</reference>
<dbReference type="KEGG" id="abas:ACPOL_0455"/>
<dbReference type="Pfam" id="PF07238">
    <property type="entry name" value="PilZ"/>
    <property type="match status" value="1"/>
</dbReference>
<dbReference type="RefSeq" id="WP_236657176.1">
    <property type="nucleotide sequence ID" value="NZ_CP030840.1"/>
</dbReference>
<evidence type="ECO:0000313" key="3">
    <source>
        <dbReference type="Proteomes" id="UP000253606"/>
    </source>
</evidence>
<evidence type="ECO:0000259" key="1">
    <source>
        <dbReference type="Pfam" id="PF07238"/>
    </source>
</evidence>
<dbReference type="InterPro" id="IPR009875">
    <property type="entry name" value="PilZ_domain"/>
</dbReference>
<name>A0A2Z5FSU1_9BACT</name>
<dbReference type="EMBL" id="CP030840">
    <property type="protein sequence ID" value="AXC09832.1"/>
    <property type="molecule type" value="Genomic_DNA"/>
</dbReference>
<organism evidence="2 3">
    <name type="scientific">Acidisarcina polymorpha</name>
    <dbReference type="NCBI Taxonomy" id="2211140"/>
    <lineage>
        <taxon>Bacteria</taxon>
        <taxon>Pseudomonadati</taxon>
        <taxon>Acidobacteriota</taxon>
        <taxon>Terriglobia</taxon>
        <taxon>Terriglobales</taxon>
        <taxon>Acidobacteriaceae</taxon>
        <taxon>Acidisarcina</taxon>
    </lineage>
</organism>
<keyword evidence="3" id="KW-1185">Reference proteome</keyword>
<dbReference type="SUPFAM" id="SSF141371">
    <property type="entry name" value="PilZ domain-like"/>
    <property type="match status" value="1"/>
</dbReference>
<protein>
    <recommendedName>
        <fullName evidence="1">PilZ domain-containing protein</fullName>
    </recommendedName>
</protein>
<dbReference type="Proteomes" id="UP000253606">
    <property type="component" value="Chromosome"/>
</dbReference>
<gene>
    <name evidence="2" type="ORF">ACPOL_0455</name>
</gene>
<sequence>MVVEEVTCWMLTKMGPEIELVSLPENPGAVEVRCAVRFPLCLPIQVITAKGAYDAITENISASGVLFQSREDLGVDSRVEFLLKMPASVIGAEDDVTLHCVGRVVRSYLEQEHYHAAAVIDDYRFSH</sequence>
<dbReference type="AlphaFoldDB" id="A0A2Z5FSU1"/>
<evidence type="ECO:0000313" key="2">
    <source>
        <dbReference type="EMBL" id="AXC09832.1"/>
    </source>
</evidence>
<accession>A0A2Z5FSU1</accession>
<dbReference type="GO" id="GO:0035438">
    <property type="term" value="F:cyclic-di-GMP binding"/>
    <property type="evidence" value="ECO:0007669"/>
    <property type="project" value="InterPro"/>
</dbReference>
<dbReference type="Gene3D" id="2.40.10.220">
    <property type="entry name" value="predicted glycosyltransferase like domains"/>
    <property type="match status" value="1"/>
</dbReference>
<proteinExistence type="predicted"/>